<dbReference type="EC" id="2.4.-.-" evidence="2"/>
<dbReference type="Gene3D" id="3.90.550.10">
    <property type="entry name" value="Spore Coat Polysaccharide Biosynthesis Protein SpsA, Chain A"/>
    <property type="match status" value="2"/>
</dbReference>
<dbReference type="CDD" id="cd02511">
    <property type="entry name" value="Beta4Glucosyltransferase"/>
    <property type="match status" value="1"/>
</dbReference>
<keyword evidence="3" id="KW-1185">Reference proteome</keyword>
<dbReference type="SUPFAM" id="SSF48452">
    <property type="entry name" value="TPR-like"/>
    <property type="match status" value="1"/>
</dbReference>
<gene>
    <name evidence="2" type="ORF">Daura_45120</name>
</gene>
<dbReference type="PANTHER" id="PTHR43630:SF2">
    <property type="entry name" value="GLYCOSYLTRANSFERASE"/>
    <property type="match status" value="1"/>
</dbReference>
<keyword evidence="2" id="KW-0808">Transferase</keyword>
<dbReference type="SUPFAM" id="SSF53448">
    <property type="entry name" value="Nucleotide-diphospho-sugar transferases"/>
    <property type="match status" value="2"/>
</dbReference>
<dbReference type="Gene3D" id="1.25.40.10">
    <property type="entry name" value="Tetratricopeptide repeat domain"/>
    <property type="match status" value="1"/>
</dbReference>
<feature type="domain" description="Glycosyltransferase 2-like" evidence="1">
    <location>
        <begin position="7"/>
        <end position="147"/>
    </location>
</feature>
<reference evidence="2" key="1">
    <citation type="submission" date="2021-04" db="EMBL/GenBank/DDBJ databases">
        <title>Dactylosporangium aurantiacum NRRL B-8018 full assembly.</title>
        <authorList>
            <person name="Hartkoorn R.C."/>
            <person name="Beaudoing E."/>
            <person name="Hot D."/>
        </authorList>
    </citation>
    <scope>NUCLEOTIDE SEQUENCE</scope>
    <source>
        <strain evidence="2">NRRL B-8018</strain>
    </source>
</reference>
<dbReference type="Proteomes" id="UP001058003">
    <property type="component" value="Chromosome"/>
</dbReference>
<dbReference type="RefSeq" id="WP_081971611.1">
    <property type="nucleotide sequence ID" value="NZ_CP073767.1"/>
</dbReference>
<feature type="domain" description="Glycosyltransferase 2-like" evidence="1">
    <location>
        <begin position="229"/>
        <end position="326"/>
    </location>
</feature>
<dbReference type="OrthoDB" id="153025at2"/>
<protein>
    <submittedName>
        <fullName evidence="2">Glycosyltransferase</fullName>
        <ecNumber evidence="2">2.4.-.-</ecNumber>
    </submittedName>
</protein>
<proteinExistence type="predicted"/>
<evidence type="ECO:0000313" key="3">
    <source>
        <dbReference type="Proteomes" id="UP001058003"/>
    </source>
</evidence>
<evidence type="ECO:0000259" key="1">
    <source>
        <dbReference type="Pfam" id="PF00535"/>
    </source>
</evidence>
<dbReference type="GO" id="GO:0016757">
    <property type="term" value="F:glycosyltransferase activity"/>
    <property type="evidence" value="ECO:0007669"/>
    <property type="project" value="UniProtKB-KW"/>
</dbReference>
<name>A0A9Q9IHS7_9ACTN</name>
<dbReference type="InterPro" id="IPR029044">
    <property type="entry name" value="Nucleotide-diphossugar_trans"/>
</dbReference>
<sequence>MTHIPVSVIVAAGGTPDDFHACLQSLRPTLGVRDEVVCVLPPDRPDLRAELRGETWLRVLEPAAGSGVAERWTAGVDATRHPVVVLVDGDVILSAHWLDPVLEPFHDPAVVATGPSCQHTFGPQQVQLPDEAMTSPAAFKTHARQWRQEHRDEFTDVDRLGPVCVAIRRDALAIAGGPTTDLPWDALAAQGRITIAHAALVAHVASPACGLRTDLADAPDAPLLSASLIVKDEADVLGPSLDAIRDLVDEIVVYDTGSTDDTVAIARAHGARVVEGFWNDHFGDARNRSLEHCRGRWVLWIDADEVFTGDRRTVREAVERADGRAFLALIENREGHEGGGGSSAIYYPRLFRRAQARLYGRLHEQVLDRITGQGFMGPHLPELVLDHSGYTRLRRVVKSKTERNLRLAQLAVDDVNGMTAVGNLARSQISSGHVEEAIATSRRGLAEAKERSHRVLFLKILADAYLALGRIPEAAGVIEDLRAIATNPATVGEHEVKLRFVEGDYERALEIIDELPESGVNDLLYGVGRDRFAGLRIDALSRLDRHTEAAFHLRETLRKGQVPVPVARMAQILGAAGGSLAEVAELLPRSGVRGLLFGIAEAPPEAADELLEALWRRYPGEPTVLTVAARVGRLVPLIRAMEWSARLRQHGFPERCTLLALSGDARRTPRERTLAAAIALEMFHDEAALPLLGEALAAVPDEQSAPVLEEMRILAPRVSDSIELADA</sequence>
<accession>A0A9Q9IHS7</accession>
<dbReference type="EMBL" id="CP073767">
    <property type="protein sequence ID" value="UWZ53629.1"/>
    <property type="molecule type" value="Genomic_DNA"/>
</dbReference>
<evidence type="ECO:0000313" key="2">
    <source>
        <dbReference type="EMBL" id="UWZ53629.1"/>
    </source>
</evidence>
<dbReference type="AlphaFoldDB" id="A0A9Q9IHS7"/>
<dbReference type="KEGG" id="daur:Daura_45120"/>
<dbReference type="InterPro" id="IPR011990">
    <property type="entry name" value="TPR-like_helical_dom_sf"/>
</dbReference>
<dbReference type="Pfam" id="PF00535">
    <property type="entry name" value="Glycos_transf_2"/>
    <property type="match status" value="2"/>
</dbReference>
<keyword evidence="2" id="KW-0328">Glycosyltransferase</keyword>
<organism evidence="2 3">
    <name type="scientific">Dactylosporangium aurantiacum</name>
    <dbReference type="NCBI Taxonomy" id="35754"/>
    <lineage>
        <taxon>Bacteria</taxon>
        <taxon>Bacillati</taxon>
        <taxon>Actinomycetota</taxon>
        <taxon>Actinomycetes</taxon>
        <taxon>Micromonosporales</taxon>
        <taxon>Micromonosporaceae</taxon>
        <taxon>Dactylosporangium</taxon>
    </lineage>
</organism>
<dbReference type="CDD" id="cd00761">
    <property type="entry name" value="Glyco_tranf_GTA_type"/>
    <property type="match status" value="1"/>
</dbReference>
<dbReference type="PANTHER" id="PTHR43630">
    <property type="entry name" value="POLY-BETA-1,6-N-ACETYL-D-GLUCOSAMINE SYNTHASE"/>
    <property type="match status" value="1"/>
</dbReference>
<dbReference type="InterPro" id="IPR001173">
    <property type="entry name" value="Glyco_trans_2-like"/>
</dbReference>